<proteinExistence type="predicted"/>
<organism evidence="2 3">
    <name type="scientific">Steinernema glaseri</name>
    <dbReference type="NCBI Taxonomy" id="37863"/>
    <lineage>
        <taxon>Eukaryota</taxon>
        <taxon>Metazoa</taxon>
        <taxon>Ecdysozoa</taxon>
        <taxon>Nematoda</taxon>
        <taxon>Chromadorea</taxon>
        <taxon>Rhabditida</taxon>
        <taxon>Tylenchina</taxon>
        <taxon>Panagrolaimomorpha</taxon>
        <taxon>Strongyloidoidea</taxon>
        <taxon>Steinernematidae</taxon>
        <taxon>Steinernema</taxon>
    </lineage>
</organism>
<name>A0A1I7Y753_9BILA</name>
<evidence type="ECO:0000256" key="1">
    <source>
        <dbReference type="SAM" id="MobiDB-lite"/>
    </source>
</evidence>
<feature type="region of interest" description="Disordered" evidence="1">
    <location>
        <begin position="1"/>
        <end position="28"/>
    </location>
</feature>
<evidence type="ECO:0000313" key="2">
    <source>
        <dbReference type="Proteomes" id="UP000095287"/>
    </source>
</evidence>
<accession>A0A1I7Y753</accession>
<dbReference type="AlphaFoldDB" id="A0A1I7Y753"/>
<protein>
    <submittedName>
        <fullName evidence="3">Uncharacterized protein</fullName>
    </submittedName>
</protein>
<dbReference type="WBParaSite" id="L893_g13422.t1">
    <property type="protein sequence ID" value="L893_g13422.t1"/>
    <property type="gene ID" value="L893_g13422"/>
</dbReference>
<dbReference type="Proteomes" id="UP000095287">
    <property type="component" value="Unplaced"/>
</dbReference>
<evidence type="ECO:0000313" key="3">
    <source>
        <dbReference type="WBParaSite" id="L893_g13422.t1"/>
    </source>
</evidence>
<reference evidence="3" key="1">
    <citation type="submission" date="2016-11" db="UniProtKB">
        <authorList>
            <consortium name="WormBaseParasite"/>
        </authorList>
    </citation>
    <scope>IDENTIFICATION</scope>
</reference>
<sequence>MLMPLQSHPVARPRGELDSGPKLAARTTSAEEVLRHYEVLLRTSTGTRPREFLSQAKFKAQTSKHIVAANKNALGV</sequence>
<keyword evidence="2" id="KW-1185">Reference proteome</keyword>